<proteinExistence type="predicted"/>
<evidence type="ECO:0000313" key="1">
    <source>
        <dbReference type="EMBL" id="GAI92490.1"/>
    </source>
</evidence>
<comment type="caution">
    <text evidence="1">The sequence shown here is derived from an EMBL/GenBank/DDBJ whole genome shotgun (WGS) entry which is preliminary data.</text>
</comment>
<protein>
    <submittedName>
        <fullName evidence="1">Uncharacterized protein</fullName>
    </submittedName>
</protein>
<accession>X1TY74</accession>
<reference evidence="1" key="1">
    <citation type="journal article" date="2014" name="Front. Microbiol.">
        <title>High frequency of phylogenetically diverse reductive dehalogenase-homologous genes in deep subseafloor sedimentary metagenomes.</title>
        <authorList>
            <person name="Kawai M."/>
            <person name="Futagami T."/>
            <person name="Toyoda A."/>
            <person name="Takaki Y."/>
            <person name="Nishi S."/>
            <person name="Hori S."/>
            <person name="Arai W."/>
            <person name="Tsubouchi T."/>
            <person name="Morono Y."/>
            <person name="Uchiyama I."/>
            <person name="Ito T."/>
            <person name="Fujiyama A."/>
            <person name="Inagaki F."/>
            <person name="Takami H."/>
        </authorList>
    </citation>
    <scope>NUCLEOTIDE SEQUENCE</scope>
    <source>
        <strain evidence="1">Expedition CK06-06</strain>
    </source>
</reference>
<feature type="non-terminal residue" evidence="1">
    <location>
        <position position="189"/>
    </location>
</feature>
<name>X1TY74_9ZZZZ</name>
<organism evidence="1">
    <name type="scientific">marine sediment metagenome</name>
    <dbReference type="NCBI Taxonomy" id="412755"/>
    <lineage>
        <taxon>unclassified sequences</taxon>
        <taxon>metagenomes</taxon>
        <taxon>ecological metagenomes</taxon>
    </lineage>
</organism>
<sequence>MHYWNKDNFEGFEDIAAHLGDDPLCGDLAEYCRLRASGLRREAFKALDRFMDKAAALPTAEKREVINLVYDLALRMPHVHQFIPTPLATRFLGPELEKWLAEVPASLPALRWDGIFWDNAESLKRALEIDPDDALVRRYLINRECLSLLDYGFHHIAEGGLLLEVAVIEDLLAQGEIWLARAPDDFCFD</sequence>
<gene>
    <name evidence="1" type="ORF">S12H4_30763</name>
</gene>
<dbReference type="AlphaFoldDB" id="X1TY74"/>
<dbReference type="EMBL" id="BARW01017884">
    <property type="protein sequence ID" value="GAI92490.1"/>
    <property type="molecule type" value="Genomic_DNA"/>
</dbReference>